<dbReference type="Pfam" id="PF14579">
    <property type="entry name" value="HHH_6"/>
    <property type="match status" value="1"/>
</dbReference>
<comment type="subcellular location">
    <subcellularLocation>
        <location evidence="2 13">Cytoplasm</location>
    </subcellularLocation>
</comment>
<dbReference type="CDD" id="cd07435">
    <property type="entry name" value="PHP_PolIIIA_POLC"/>
    <property type="match status" value="1"/>
</dbReference>
<feature type="domain" description="Polymerase/histidinol phosphatase N-terminal" evidence="16">
    <location>
        <begin position="331"/>
        <end position="398"/>
    </location>
</feature>
<keyword evidence="9 13" id="KW-0269">Exonuclease</keyword>
<gene>
    <name evidence="13" type="primary">polC</name>
    <name evidence="17" type="ORF">SAMN02745973_00170</name>
</gene>
<evidence type="ECO:0000256" key="5">
    <source>
        <dbReference type="ARBA" id="ARBA00022695"/>
    </source>
</evidence>
<dbReference type="EMBL" id="FUWV01000001">
    <property type="protein sequence ID" value="SJZ34589.1"/>
    <property type="molecule type" value="Genomic_DNA"/>
</dbReference>
<dbReference type="Gene3D" id="1.10.150.870">
    <property type="match status" value="1"/>
</dbReference>
<dbReference type="CDD" id="cd04484">
    <property type="entry name" value="polC_OBF"/>
    <property type="match status" value="1"/>
</dbReference>
<keyword evidence="6 13" id="KW-0235">DNA replication</keyword>
<dbReference type="InterPro" id="IPR012337">
    <property type="entry name" value="RNaseH-like_sf"/>
</dbReference>
<feature type="domain" description="Exonuclease" evidence="15">
    <location>
        <begin position="414"/>
        <end position="579"/>
    </location>
</feature>
<dbReference type="GO" id="GO:0008408">
    <property type="term" value="F:3'-5' exonuclease activity"/>
    <property type="evidence" value="ECO:0007669"/>
    <property type="project" value="UniProtKB-UniRule"/>
</dbReference>
<feature type="coiled-coil region" evidence="14">
    <location>
        <begin position="164"/>
        <end position="191"/>
    </location>
</feature>
<accession>A0A1T4JWR6</accession>
<keyword evidence="5 13" id="KW-0548">Nucleotidyltransferase</keyword>
<comment type="similarity">
    <text evidence="13">Belongs to the DNA polymerase type-C family. PolC subfamily.</text>
</comment>
<dbReference type="Gene3D" id="2.40.50.140">
    <property type="entry name" value="Nucleic acid-binding proteins"/>
    <property type="match status" value="1"/>
</dbReference>
<dbReference type="Pfam" id="PF07733">
    <property type="entry name" value="DNA_pol3_alpha"/>
    <property type="match status" value="2"/>
</dbReference>
<dbReference type="InterPro" id="IPR004013">
    <property type="entry name" value="PHP_dom"/>
</dbReference>
<dbReference type="InterPro" id="IPR012340">
    <property type="entry name" value="NA-bd_OB-fold"/>
</dbReference>
<dbReference type="SMART" id="SM00481">
    <property type="entry name" value="POLIIIAc"/>
    <property type="match status" value="1"/>
</dbReference>
<evidence type="ECO:0000256" key="4">
    <source>
        <dbReference type="ARBA" id="ARBA00022679"/>
    </source>
</evidence>
<evidence type="ECO:0000256" key="3">
    <source>
        <dbReference type="ARBA" id="ARBA00022490"/>
    </source>
</evidence>
<evidence type="ECO:0000259" key="16">
    <source>
        <dbReference type="SMART" id="SM00481"/>
    </source>
</evidence>
<dbReference type="Pfam" id="PF02811">
    <property type="entry name" value="PHP"/>
    <property type="match status" value="1"/>
</dbReference>
<dbReference type="GO" id="GO:0005737">
    <property type="term" value="C:cytoplasm"/>
    <property type="evidence" value="ECO:0007669"/>
    <property type="project" value="UniProtKB-SubCell"/>
</dbReference>
<evidence type="ECO:0000256" key="11">
    <source>
        <dbReference type="ARBA" id="ARBA00025611"/>
    </source>
</evidence>
<dbReference type="SUPFAM" id="SSF53098">
    <property type="entry name" value="Ribonuclease H-like"/>
    <property type="match status" value="1"/>
</dbReference>
<evidence type="ECO:0000256" key="2">
    <source>
        <dbReference type="ARBA" id="ARBA00004496"/>
    </source>
</evidence>
<keyword evidence="10 13" id="KW-0239">DNA-directed DNA polymerase</keyword>
<dbReference type="InterPro" id="IPR006054">
    <property type="entry name" value="DnaQ"/>
</dbReference>
<dbReference type="PANTHER" id="PTHR32294:SF5">
    <property type="entry name" value="DNA POLYMERASE III POLC-TYPE"/>
    <property type="match status" value="1"/>
</dbReference>
<dbReference type="Gene3D" id="1.10.150.700">
    <property type="entry name" value="PolC, middle finger domain"/>
    <property type="match status" value="1"/>
</dbReference>
<dbReference type="InterPro" id="IPR040982">
    <property type="entry name" value="DNA_pol3_finger"/>
</dbReference>
<reference evidence="17 18" key="1">
    <citation type="submission" date="2017-02" db="EMBL/GenBank/DDBJ databases">
        <authorList>
            <person name="Peterson S.W."/>
        </authorList>
    </citation>
    <scope>NUCLEOTIDE SEQUENCE [LARGE SCALE GENOMIC DNA]</scope>
    <source>
        <strain evidence="17 18">DSM 15102</strain>
    </source>
</reference>
<dbReference type="Pfam" id="PF01336">
    <property type="entry name" value="tRNA_anti-codon"/>
    <property type="match status" value="1"/>
</dbReference>
<evidence type="ECO:0000313" key="18">
    <source>
        <dbReference type="Proteomes" id="UP000196365"/>
    </source>
</evidence>
<organism evidence="17 18">
    <name type="scientific">Garciella nitratireducens DSM 15102</name>
    <dbReference type="NCBI Taxonomy" id="1121911"/>
    <lineage>
        <taxon>Bacteria</taxon>
        <taxon>Bacillati</taxon>
        <taxon>Bacillota</taxon>
        <taxon>Clostridia</taxon>
        <taxon>Eubacteriales</taxon>
        <taxon>Eubacteriaceae</taxon>
        <taxon>Garciella</taxon>
    </lineage>
</organism>
<dbReference type="Gene3D" id="3.30.1900.20">
    <property type="match status" value="2"/>
</dbReference>
<dbReference type="Gene3D" id="3.30.420.10">
    <property type="entry name" value="Ribonuclease H-like superfamily/Ribonuclease H"/>
    <property type="match status" value="1"/>
</dbReference>
<proteinExistence type="inferred from homology"/>
<comment type="function">
    <text evidence="1 13">Required for replicative DNA synthesis. This DNA polymerase also exhibits 3' to 5' exonuclease activity.</text>
</comment>
<evidence type="ECO:0000256" key="10">
    <source>
        <dbReference type="ARBA" id="ARBA00022932"/>
    </source>
</evidence>
<evidence type="ECO:0000256" key="1">
    <source>
        <dbReference type="ARBA" id="ARBA00003452"/>
    </source>
</evidence>
<dbReference type="CDD" id="cd06127">
    <property type="entry name" value="DEDDh"/>
    <property type="match status" value="1"/>
</dbReference>
<dbReference type="InterPro" id="IPR036397">
    <property type="entry name" value="RNaseH_sf"/>
</dbReference>
<evidence type="ECO:0000256" key="14">
    <source>
        <dbReference type="SAM" id="Coils"/>
    </source>
</evidence>
<name>A0A1T4JWR6_9FIRM</name>
<keyword evidence="7 13" id="KW-0540">Nuclease</keyword>
<comment type="function">
    <text evidence="11">DNA polymerase III is a complex, multichain enzyme responsible for most of the replicative synthesis in bacteria. This DNA polymerase also exhibits 3' to 5' exonuclease activity. The alpha chain is the DNA polymerase.</text>
</comment>
<evidence type="ECO:0000256" key="9">
    <source>
        <dbReference type="ARBA" id="ARBA00022839"/>
    </source>
</evidence>
<dbReference type="RefSeq" id="WP_423240797.1">
    <property type="nucleotide sequence ID" value="NZ_FUWV01000001.1"/>
</dbReference>
<dbReference type="NCBIfam" id="TIGR01405">
    <property type="entry name" value="polC_Gram_pos"/>
    <property type="match status" value="1"/>
</dbReference>
<dbReference type="Gene3D" id="6.10.140.1510">
    <property type="match status" value="1"/>
</dbReference>
<dbReference type="InterPro" id="IPR013520">
    <property type="entry name" value="Ribonucl_H"/>
</dbReference>
<evidence type="ECO:0000259" key="15">
    <source>
        <dbReference type="SMART" id="SM00479"/>
    </source>
</evidence>
<evidence type="ECO:0000256" key="13">
    <source>
        <dbReference type="HAMAP-Rule" id="MF_00356"/>
    </source>
</evidence>
<keyword evidence="18" id="KW-1185">Reference proteome</keyword>
<evidence type="ECO:0000313" key="17">
    <source>
        <dbReference type="EMBL" id="SJZ34589.1"/>
    </source>
</evidence>
<dbReference type="GO" id="GO:0003677">
    <property type="term" value="F:DNA binding"/>
    <property type="evidence" value="ECO:0007669"/>
    <property type="project" value="UniProtKB-UniRule"/>
</dbReference>
<dbReference type="InterPro" id="IPR006308">
    <property type="entry name" value="Pol_III_a_PolC-type_gram_pos"/>
</dbReference>
<protein>
    <recommendedName>
        <fullName evidence="13">DNA polymerase III PolC-type</fullName>
        <shortName evidence="13">PolIII</shortName>
        <ecNumber evidence="13">2.7.7.7</ecNumber>
    </recommendedName>
</protein>
<dbReference type="SUPFAM" id="SSF160975">
    <property type="entry name" value="AF1531-like"/>
    <property type="match status" value="1"/>
</dbReference>
<dbReference type="Pfam" id="PF00929">
    <property type="entry name" value="RNase_T"/>
    <property type="match status" value="1"/>
</dbReference>
<keyword evidence="3 13" id="KW-0963">Cytoplasm</keyword>
<dbReference type="SMART" id="SM00479">
    <property type="entry name" value="EXOIII"/>
    <property type="match status" value="1"/>
</dbReference>
<dbReference type="Gene3D" id="3.20.20.140">
    <property type="entry name" value="Metal-dependent hydrolases"/>
    <property type="match status" value="2"/>
</dbReference>
<dbReference type="InterPro" id="IPR004805">
    <property type="entry name" value="DnaE2/DnaE/PolC"/>
</dbReference>
<keyword evidence="4 13" id="KW-0808">Transferase</keyword>
<keyword evidence="8 13" id="KW-0378">Hydrolase</keyword>
<dbReference type="NCBIfam" id="TIGR00573">
    <property type="entry name" value="dnaq"/>
    <property type="match status" value="1"/>
</dbReference>
<dbReference type="EC" id="2.7.7.7" evidence="13"/>
<evidence type="ECO:0000256" key="6">
    <source>
        <dbReference type="ARBA" id="ARBA00022705"/>
    </source>
</evidence>
<dbReference type="InterPro" id="IPR003141">
    <property type="entry name" value="Pol/His_phosphatase_N"/>
</dbReference>
<dbReference type="Pfam" id="PF17657">
    <property type="entry name" value="DNA_pol3_finger"/>
    <property type="match status" value="1"/>
</dbReference>
<dbReference type="InterPro" id="IPR011708">
    <property type="entry name" value="DNA_pol3_alpha_NTPase_dom"/>
</dbReference>
<dbReference type="InterPro" id="IPR044923">
    <property type="entry name" value="PolC_middle_finger_sf"/>
</dbReference>
<comment type="catalytic activity">
    <reaction evidence="12 13">
        <text>DNA(n) + a 2'-deoxyribonucleoside 5'-triphosphate = DNA(n+1) + diphosphate</text>
        <dbReference type="Rhea" id="RHEA:22508"/>
        <dbReference type="Rhea" id="RHEA-COMP:17339"/>
        <dbReference type="Rhea" id="RHEA-COMP:17340"/>
        <dbReference type="ChEBI" id="CHEBI:33019"/>
        <dbReference type="ChEBI" id="CHEBI:61560"/>
        <dbReference type="ChEBI" id="CHEBI:173112"/>
        <dbReference type="EC" id="2.7.7.7"/>
    </reaction>
</comment>
<dbReference type="GO" id="GO:0003887">
    <property type="term" value="F:DNA-directed DNA polymerase activity"/>
    <property type="evidence" value="ECO:0007669"/>
    <property type="project" value="UniProtKB-UniRule"/>
</dbReference>
<dbReference type="Proteomes" id="UP000196365">
    <property type="component" value="Unassembled WGS sequence"/>
</dbReference>
<keyword evidence="14" id="KW-0175">Coiled coil</keyword>
<dbReference type="GO" id="GO:0006261">
    <property type="term" value="P:DNA-templated DNA replication"/>
    <property type="evidence" value="ECO:0007669"/>
    <property type="project" value="UniProtKB-UniRule"/>
</dbReference>
<dbReference type="InterPro" id="IPR004365">
    <property type="entry name" value="NA-bd_OB_tRNA"/>
</dbReference>
<dbReference type="NCBIfam" id="NF001688">
    <property type="entry name" value="PRK00448.1"/>
    <property type="match status" value="1"/>
</dbReference>
<sequence>MTDKYIQFLNELKTEEQFSFINKCRIQKVKVNRKLKSWEIIIESSCKIKKNMIEQLEQKILLGFSFLSNITISFYQPKCFKKYENIQIWYSVEGEQLFSWVKRHFPTIITFIPFKFWYIQDDKLIIPVTSKIILEAIKQKNLSSLIHKKISEKINQPFYIDFILKEEIKNNKNFENLKKEELKKIVELTINDKMQTKSIKRKTRKISGKDTVIKGNPIKEESISIKDISIEIGTVVVQGEIFNIDFRLFKNNKTGMIIFNITDLSDSITIKTFEKKSELKCIRDLITKSSYVKVKGEVQFDKYSREIVIIAKDIQRIEMTQRIDTHQEKRVELHAHTQFSAMDGVVNVKKMISTAAKWNHKAIAITDHGVLQAFPDAMNAAKKNNIKIIYGVEGYLTDDESVISGNGTGDFEQTFIVFDIETTGLSPEKNQITEIGAVKIEKGQIVDRFNTLVNPECPIPSNISELTGITEKMVKNAPKIDEIMPTFLEFCGDGVLVAHNAKFDVSFIKNKAKKLKIQIKNPIIDTLAFSRMCLPKLKKHRLNDLAKYFDVSLENHHRAVDDAEATAEIFLKLLEISRKKGAKEINDLNFIFRNKEAIKKMDTYHIILLVKNQIGLKNLYKIVSKSHLDYFYKKPRIPKSLLKEYREGLIVGSACEAGELYQAILNQAEEKYIDHIVSFYDYLEIQPIENNYFLIEKGVVESKEELMDINQYIVTLGEKHKKPVVATCDVHFLNPEDEVYRRILMYGQGFQDADQQPPLYFRTTDEMLKEFEYLGKEKSVEVVITNTNYIADQIQDILPIPDGTFPPKIEGAEEEIYNMAINKAHKIYGDPLPEIIQNRLDKELNSIINNGYAVLYLIAHKLVKKSLSDGYLVGSRGSVGSSLVATFTDITEVNPLPPHYVCPKCKHSEFFDSNDVGVGPDLPDKKCTVCHTQYKKDGFDIPFEVFLGFEGDKEPDIDLNFSGDYQPIAHKYTEELFGEGHTFRAGTIGTIAEKTAYGFVKNYIDEHNMILRNAEINRLVKGCTGVKRTTGQHPGGIMVVPKDKEIYDFCPIQRPADDQNTDIITTHFDYHSISGRLLKLDILGHDDPTVIRMLEDLTGIDATKIPLDDKATMSLFTGTKVLNVEPEDIHSKVGTLGIPEFGTRFVRQMLEDTKPTAFADLLRISGLSHGTDVWLNNAQELIKNEICTIKEVNSTRDDIMIYLLHKGLKPKRAFKIMESVRKGKGLTEEDEKEMIENNVPQWYIDSCKKIKYMFPKAHAAAYVMMAFRIAYFKVHYPLAFYATYFTVRTDDFDAALITKGKKTIEEKIQEIDSKGSEATAKEKGLLTVLEISLEMYYRGYEVLPVSLYESHAEKFIIKDNALLAPFNALPGLGKKAAYNIMQARECGKFISKEDLCERCKIGKSILEILEQHGCLKDLPESNQLCLF</sequence>
<evidence type="ECO:0000256" key="7">
    <source>
        <dbReference type="ARBA" id="ARBA00022722"/>
    </source>
</evidence>
<dbReference type="PANTHER" id="PTHR32294">
    <property type="entry name" value="DNA POLYMERASE III SUBUNIT ALPHA"/>
    <property type="match status" value="1"/>
</dbReference>
<dbReference type="FunFam" id="3.30.420.10:FF:000045">
    <property type="entry name" value="3'-5' exonuclease DinG"/>
    <property type="match status" value="1"/>
</dbReference>
<dbReference type="InterPro" id="IPR029460">
    <property type="entry name" value="DNAPol_HHH"/>
</dbReference>
<evidence type="ECO:0000256" key="12">
    <source>
        <dbReference type="ARBA" id="ARBA00049244"/>
    </source>
</evidence>
<evidence type="ECO:0000256" key="8">
    <source>
        <dbReference type="ARBA" id="ARBA00022801"/>
    </source>
</evidence>
<dbReference type="HAMAP" id="MF_00356">
    <property type="entry name" value="DNApol_PolC"/>
    <property type="match status" value="1"/>
</dbReference>